<organism evidence="1 2">
    <name type="scientific">Romanomermis culicivorax</name>
    <name type="common">Nematode worm</name>
    <dbReference type="NCBI Taxonomy" id="13658"/>
    <lineage>
        <taxon>Eukaryota</taxon>
        <taxon>Metazoa</taxon>
        <taxon>Ecdysozoa</taxon>
        <taxon>Nematoda</taxon>
        <taxon>Enoplea</taxon>
        <taxon>Dorylaimia</taxon>
        <taxon>Mermithida</taxon>
        <taxon>Mermithoidea</taxon>
        <taxon>Mermithidae</taxon>
        <taxon>Romanomermis</taxon>
    </lineage>
</organism>
<dbReference type="AlphaFoldDB" id="A0A915I628"/>
<protein>
    <submittedName>
        <fullName evidence="2">Peptidase S1 domain-containing protein</fullName>
    </submittedName>
</protein>
<reference evidence="2" key="1">
    <citation type="submission" date="2022-11" db="UniProtKB">
        <authorList>
            <consortium name="WormBaseParasite"/>
        </authorList>
    </citation>
    <scope>IDENTIFICATION</scope>
</reference>
<keyword evidence="1" id="KW-1185">Reference proteome</keyword>
<evidence type="ECO:0000313" key="1">
    <source>
        <dbReference type="Proteomes" id="UP000887565"/>
    </source>
</evidence>
<dbReference type="WBParaSite" id="nRc.2.0.1.t09589-RA">
    <property type="protein sequence ID" value="nRc.2.0.1.t09589-RA"/>
    <property type="gene ID" value="nRc.2.0.1.g09589"/>
</dbReference>
<name>A0A915I628_ROMCU</name>
<proteinExistence type="predicted"/>
<accession>A0A915I628</accession>
<sequence>MGCADENSTLIGNNGKTYATQVIKNEPHLKIITLIAVHSHKNIMPGFHEINPAPEGNFCRSYPNTNCALFASYFDPKSGKSGRLVGVLSKDVECVSKGQSPNTKCIQVAQEPGACRNLTSGSGVYMQVNDFPYLVGILAVDHTCIHDGPAMIPFYDVCNDIENSKDE</sequence>
<dbReference type="Proteomes" id="UP000887565">
    <property type="component" value="Unplaced"/>
</dbReference>
<evidence type="ECO:0000313" key="2">
    <source>
        <dbReference type="WBParaSite" id="nRc.2.0.1.t09589-RA"/>
    </source>
</evidence>